<name>A0ABW4I230_9SPHN</name>
<dbReference type="InterPro" id="IPR005135">
    <property type="entry name" value="Endo/exonuclease/phosphatase"/>
</dbReference>
<feature type="domain" description="Endonuclease/exonuclease/phosphatase" evidence="2">
    <location>
        <begin position="37"/>
        <end position="273"/>
    </location>
</feature>
<dbReference type="Proteomes" id="UP001597115">
    <property type="component" value="Unassembled WGS sequence"/>
</dbReference>
<gene>
    <name evidence="3" type="ORF">ACFSCW_09055</name>
</gene>
<keyword evidence="3" id="KW-0255">Endonuclease</keyword>
<evidence type="ECO:0000313" key="4">
    <source>
        <dbReference type="Proteomes" id="UP001597115"/>
    </source>
</evidence>
<dbReference type="PANTHER" id="PTHR16320:SF23">
    <property type="entry name" value="SPHINGOMYELINASE C 1"/>
    <property type="match status" value="1"/>
</dbReference>
<reference evidence="4" key="1">
    <citation type="journal article" date="2019" name="Int. J. Syst. Evol. Microbiol.">
        <title>The Global Catalogue of Microorganisms (GCM) 10K type strain sequencing project: providing services to taxonomists for standard genome sequencing and annotation.</title>
        <authorList>
            <consortium name="The Broad Institute Genomics Platform"/>
            <consortium name="The Broad Institute Genome Sequencing Center for Infectious Disease"/>
            <person name="Wu L."/>
            <person name="Ma J."/>
        </authorList>
    </citation>
    <scope>NUCLEOTIDE SEQUENCE [LARGE SCALE GENOMIC DNA]</scope>
    <source>
        <strain evidence="4">CGMCC 1.16275</strain>
    </source>
</reference>
<dbReference type="EMBL" id="JBHUDY010000001">
    <property type="protein sequence ID" value="MFD1611948.1"/>
    <property type="molecule type" value="Genomic_DNA"/>
</dbReference>
<dbReference type="PANTHER" id="PTHR16320">
    <property type="entry name" value="SPHINGOMYELINASE FAMILY MEMBER"/>
    <property type="match status" value="1"/>
</dbReference>
<keyword evidence="4" id="KW-1185">Reference proteome</keyword>
<comment type="caution">
    <text evidence="3">The sequence shown here is derived from an EMBL/GenBank/DDBJ whole genome shotgun (WGS) entry which is preliminary data.</text>
</comment>
<protein>
    <submittedName>
        <fullName evidence="3">Endonuclease/exonuclease/phosphatase family protein</fullName>
    </submittedName>
</protein>
<evidence type="ECO:0000313" key="3">
    <source>
        <dbReference type="EMBL" id="MFD1611948.1"/>
    </source>
</evidence>
<dbReference type="RefSeq" id="WP_380888519.1">
    <property type="nucleotide sequence ID" value="NZ_JBHUDY010000001.1"/>
</dbReference>
<sequence length="334" mass="35746">MKRAFAASALLMLLAPRWGAAQPLPAAADPNEPLSVLTYNVHGLPWPIVEERSDELAAIGAKLAELRKHGAQPSVVLLQEAFTDSAAQIGREAGYRYSANGPMPDEHDPVAMQPSDRVLAAAANPLKGETEGKWESSGLRIFSDFPIVAISRMAYPSFACAGFDCLANKGVLLVTLSVPGRGLVQVATTHLNSRAASGVPDARSIVAYRRQVDVLDHFIRRHADPALPLIVAGDFNVGDAPGRRPALLERAESWKTLEGGVGGEGLRACVADGQVDHLRDASEIIRRSRDFQFFYSGKRATLTAESANIPFGRGPNGSMLSDHIGFSITYKIAG</sequence>
<proteinExistence type="predicted"/>
<dbReference type="Pfam" id="PF03372">
    <property type="entry name" value="Exo_endo_phos"/>
    <property type="match status" value="1"/>
</dbReference>
<dbReference type="GO" id="GO:0004519">
    <property type="term" value="F:endonuclease activity"/>
    <property type="evidence" value="ECO:0007669"/>
    <property type="project" value="UniProtKB-KW"/>
</dbReference>
<evidence type="ECO:0000256" key="1">
    <source>
        <dbReference type="SAM" id="SignalP"/>
    </source>
</evidence>
<keyword evidence="3" id="KW-0540">Nuclease</keyword>
<feature type="chain" id="PRO_5046165433" evidence="1">
    <location>
        <begin position="21"/>
        <end position="334"/>
    </location>
</feature>
<keyword evidence="3" id="KW-0378">Hydrolase</keyword>
<keyword evidence="1" id="KW-0732">Signal</keyword>
<evidence type="ECO:0000259" key="2">
    <source>
        <dbReference type="Pfam" id="PF03372"/>
    </source>
</evidence>
<dbReference type="InterPro" id="IPR038772">
    <property type="entry name" value="Sph/SMPD2-like"/>
</dbReference>
<organism evidence="3 4">
    <name type="scientific">Sphingomonas tabacisoli</name>
    <dbReference type="NCBI Taxonomy" id="2249466"/>
    <lineage>
        <taxon>Bacteria</taxon>
        <taxon>Pseudomonadati</taxon>
        <taxon>Pseudomonadota</taxon>
        <taxon>Alphaproteobacteria</taxon>
        <taxon>Sphingomonadales</taxon>
        <taxon>Sphingomonadaceae</taxon>
        <taxon>Sphingomonas</taxon>
    </lineage>
</organism>
<feature type="signal peptide" evidence="1">
    <location>
        <begin position="1"/>
        <end position="20"/>
    </location>
</feature>
<dbReference type="SUPFAM" id="SSF56219">
    <property type="entry name" value="DNase I-like"/>
    <property type="match status" value="1"/>
</dbReference>
<dbReference type="InterPro" id="IPR036691">
    <property type="entry name" value="Endo/exonu/phosph_ase_sf"/>
</dbReference>
<dbReference type="Gene3D" id="3.60.10.10">
    <property type="entry name" value="Endonuclease/exonuclease/phosphatase"/>
    <property type="match status" value="1"/>
</dbReference>
<accession>A0ABW4I230</accession>